<dbReference type="InterPro" id="IPR058530">
    <property type="entry name" value="Baseplate_J-like_C"/>
</dbReference>
<gene>
    <name evidence="3" type="ORF">HIJ39_00210</name>
</gene>
<evidence type="ECO:0008006" key="5">
    <source>
        <dbReference type="Google" id="ProtNLM"/>
    </source>
</evidence>
<keyword evidence="4" id="KW-1185">Reference proteome</keyword>
<protein>
    <recommendedName>
        <fullName evidence="5">Baseplate protein J-like domain-containing protein</fullName>
    </recommendedName>
</protein>
<dbReference type="EMBL" id="JABBVZ010000001">
    <property type="protein sequence ID" value="NMP20784.1"/>
    <property type="molecule type" value="Genomic_DNA"/>
</dbReference>
<accession>A0A7Y0L2P9</accession>
<dbReference type="RefSeq" id="WP_169095482.1">
    <property type="nucleotide sequence ID" value="NZ_JABBVZ010000001.1"/>
</dbReference>
<dbReference type="Pfam" id="PF26079">
    <property type="entry name" value="Baseplate_J_C"/>
    <property type="match status" value="1"/>
</dbReference>
<evidence type="ECO:0000313" key="4">
    <source>
        <dbReference type="Proteomes" id="UP000533476"/>
    </source>
</evidence>
<sequence>MAAFTPWTAHGVTAQIIQTTQAENVGLTDFTIGSVLRSGIAEPIAISAQDLAEQIVAASDQNMQVTLQKALNLTPQSAVAAYGEVTFAVPVAPTSSVTLPSGFTVAIPNSTIQYTLGATTIWSAGTTSLNAVVTCNQSGSVGNAPANTITQIVSAIPSGLSGLTVTNPLAFTTGSNAQTPLEATAEVPAALAALKAATTDAIAAKALGATVQNSSGYVVEAVGAAVSTSGGYVTSPSAAPVLTAVSPTTATNLAAGTYTVGYTWTTAAGETPLSPTATVTLTAGQAIQVGALTLPNVGQTPPSPNATGINYYLSTAAGSSSVAYDANGTGAETTLTALPASGAASPPTVNTAFSVTPGYATCWIANDLQTAPSATLISHAQQSVDGYTDTNGNAVPGAKAAGIVTTVVAAQLQTQNFAVSILTQPGYTLAMVQDSVTQAITDYMDGLDIYNGQNANAASINANAIILAITSIPGVGDCQLTTPSGNVAGILGTQFIVGTITVSQMS</sequence>
<name>A0A7Y0L2P9_9FIRM</name>
<evidence type="ECO:0000259" key="1">
    <source>
        <dbReference type="Pfam" id="PF04865"/>
    </source>
</evidence>
<dbReference type="AlphaFoldDB" id="A0A7Y0L2P9"/>
<dbReference type="InterPro" id="IPR006949">
    <property type="entry name" value="Barrel_Baseplate_J-like"/>
</dbReference>
<reference evidence="3 4" key="1">
    <citation type="submission" date="2020-04" db="EMBL/GenBank/DDBJ databases">
        <authorList>
            <person name="Zhang R."/>
            <person name="Schippers A."/>
        </authorList>
    </citation>
    <scope>NUCLEOTIDE SEQUENCE [LARGE SCALE GENOMIC DNA]</scope>
    <source>
        <strain evidence="3 4">DSM 109850</strain>
    </source>
</reference>
<evidence type="ECO:0000259" key="2">
    <source>
        <dbReference type="Pfam" id="PF26079"/>
    </source>
</evidence>
<evidence type="ECO:0000313" key="3">
    <source>
        <dbReference type="EMBL" id="NMP20784.1"/>
    </source>
</evidence>
<dbReference type="Pfam" id="PF04865">
    <property type="entry name" value="Baseplate_J"/>
    <property type="match status" value="1"/>
</dbReference>
<proteinExistence type="predicted"/>
<organism evidence="3 4">
    <name type="scientific">Sulfobacillus harzensis</name>
    <dbReference type="NCBI Taxonomy" id="2729629"/>
    <lineage>
        <taxon>Bacteria</taxon>
        <taxon>Bacillati</taxon>
        <taxon>Bacillota</taxon>
        <taxon>Clostridia</taxon>
        <taxon>Eubacteriales</taxon>
        <taxon>Clostridiales Family XVII. Incertae Sedis</taxon>
        <taxon>Sulfobacillus</taxon>
    </lineage>
</organism>
<dbReference type="Proteomes" id="UP000533476">
    <property type="component" value="Unassembled WGS sequence"/>
</dbReference>
<feature type="domain" description="Baseplate J-like C-terminal" evidence="2">
    <location>
        <begin position="416"/>
        <end position="502"/>
    </location>
</feature>
<feature type="domain" description="Baseplate protein J-like barrel" evidence="1">
    <location>
        <begin position="94"/>
        <end position="174"/>
    </location>
</feature>
<comment type="caution">
    <text evidence="3">The sequence shown here is derived from an EMBL/GenBank/DDBJ whole genome shotgun (WGS) entry which is preliminary data.</text>
</comment>